<dbReference type="Proteomes" id="UP000095023">
    <property type="component" value="Unassembled WGS sequence"/>
</dbReference>
<name>A0A1E4TB96_9ASCO</name>
<sequence>MHQAIGPTSDSPDTLHTATKRVRNAKKLSLKLNNLSNLTHDQASTIDFCDTPCLESLPTPSIGSLMRGPLSLPHLTLSNILQSPSHDMALPSALTDINTSESLQCYPDGPICVVPPNIYIYSTPDRDIASRFDVIINVAQEVSNPFKSCGGISPSEQYPTPCMSPDVPQVPIDCGSTTSSKTVQQPPFFSSDSNSPEYIWFPWDHDSDISKDLLFLTDTLRTYDSLNKSILVHCQCGVSRSASLVVAYVMRSQQLPLGEAYAKVKTLSPYIGPNMGLIYQLMDWEKLLKQMADLNDENQISSQTLSKLKASKSVPQSAPPCFSSASSKSFPSQAMGRGTSHSQLNLPAL</sequence>
<evidence type="ECO:0000313" key="9">
    <source>
        <dbReference type="Proteomes" id="UP000095023"/>
    </source>
</evidence>
<dbReference type="EC" id="3.1.3.48" evidence="2"/>
<reference evidence="9" key="1">
    <citation type="submission" date="2016-02" db="EMBL/GenBank/DDBJ databases">
        <title>Comparative genomics of biotechnologically important yeasts.</title>
        <authorList>
            <consortium name="DOE Joint Genome Institute"/>
            <person name="Riley R."/>
            <person name="Haridas S."/>
            <person name="Wolfe K.H."/>
            <person name="Lopes M.R."/>
            <person name="Hittinger C.T."/>
            <person name="Goker M."/>
            <person name="Salamov A."/>
            <person name="Wisecaver J."/>
            <person name="Long T.M."/>
            <person name="Aerts A.L."/>
            <person name="Barry K."/>
            <person name="Choi C."/>
            <person name="Clum A."/>
            <person name="Coughlan A.Y."/>
            <person name="Deshpande S."/>
            <person name="Douglass A.P."/>
            <person name="Hanson S.J."/>
            <person name="Klenk H.-P."/>
            <person name="Labutti K."/>
            <person name="Lapidus A."/>
            <person name="Lindquist E."/>
            <person name="Lipzen A."/>
            <person name="Meier-Kolthoff J.P."/>
            <person name="Ohm R.A."/>
            <person name="Otillar R.P."/>
            <person name="Pangilinan J."/>
            <person name="Peng Y."/>
            <person name="Rokas A."/>
            <person name="Rosa C.A."/>
            <person name="Scheuner C."/>
            <person name="Sibirny A.A."/>
            <person name="Slot J.C."/>
            <person name="Stielow J.B."/>
            <person name="Sun H."/>
            <person name="Kurtzman C.P."/>
            <person name="Blackwell M."/>
            <person name="Jeffries T.W."/>
            <person name="Grigoriev I.V."/>
        </authorList>
    </citation>
    <scope>NUCLEOTIDE SEQUENCE [LARGE SCALE GENOMIC DNA]</scope>
    <source>
        <strain evidence="9">NRRL Y-17796</strain>
    </source>
</reference>
<dbReference type="EMBL" id="KV453843">
    <property type="protein sequence ID" value="ODV89036.1"/>
    <property type="molecule type" value="Genomic_DNA"/>
</dbReference>
<dbReference type="PROSITE" id="PS50054">
    <property type="entry name" value="TYR_PHOSPHATASE_DUAL"/>
    <property type="match status" value="1"/>
</dbReference>
<dbReference type="SMART" id="SM00195">
    <property type="entry name" value="DSPc"/>
    <property type="match status" value="1"/>
</dbReference>
<dbReference type="OrthoDB" id="426001at2759"/>
<dbReference type="GO" id="GO:0017017">
    <property type="term" value="F:MAP kinase tyrosine/serine/threonine phosphatase activity"/>
    <property type="evidence" value="ECO:0007669"/>
    <property type="project" value="TreeGrafter"/>
</dbReference>
<evidence type="ECO:0000256" key="4">
    <source>
        <dbReference type="ARBA" id="ARBA00022912"/>
    </source>
</evidence>
<evidence type="ECO:0000256" key="5">
    <source>
        <dbReference type="SAM" id="MobiDB-lite"/>
    </source>
</evidence>
<evidence type="ECO:0000259" key="6">
    <source>
        <dbReference type="PROSITE" id="PS50054"/>
    </source>
</evidence>
<evidence type="ECO:0000256" key="3">
    <source>
        <dbReference type="ARBA" id="ARBA00022801"/>
    </source>
</evidence>
<dbReference type="InterPro" id="IPR029021">
    <property type="entry name" value="Prot-tyrosine_phosphatase-like"/>
</dbReference>
<dbReference type="InterPro" id="IPR020422">
    <property type="entry name" value="TYR_PHOSPHATASE_DUAL_dom"/>
</dbReference>
<dbReference type="Gene3D" id="3.90.190.10">
    <property type="entry name" value="Protein tyrosine phosphatase superfamily"/>
    <property type="match status" value="1"/>
</dbReference>
<protein>
    <recommendedName>
        <fullName evidence="2">protein-tyrosine-phosphatase</fullName>
        <ecNumber evidence="2">3.1.3.48</ecNumber>
    </recommendedName>
</protein>
<dbReference type="CDD" id="cd14521">
    <property type="entry name" value="DSP_fungal_SDP1-like"/>
    <property type="match status" value="1"/>
</dbReference>
<dbReference type="PANTHER" id="PTHR10159:SF519">
    <property type="entry name" value="DUAL SPECIFICITY PROTEIN PHOSPHATASE MPK3"/>
    <property type="match status" value="1"/>
</dbReference>
<gene>
    <name evidence="8" type="ORF">CANCADRAFT_32426</name>
</gene>
<evidence type="ECO:0000313" key="8">
    <source>
        <dbReference type="EMBL" id="ODV89036.1"/>
    </source>
</evidence>
<dbReference type="PANTHER" id="PTHR10159">
    <property type="entry name" value="DUAL SPECIFICITY PROTEIN PHOSPHATASE"/>
    <property type="match status" value="1"/>
</dbReference>
<accession>A0A1E4TB96</accession>
<dbReference type="PROSITE" id="PS00383">
    <property type="entry name" value="TYR_PHOSPHATASE_1"/>
    <property type="match status" value="1"/>
</dbReference>
<feature type="region of interest" description="Disordered" evidence="5">
    <location>
        <begin position="311"/>
        <end position="349"/>
    </location>
</feature>
<comment type="similarity">
    <text evidence="1">Belongs to the protein-tyrosine phosphatase family. Non-receptor class dual specificity subfamily.</text>
</comment>
<feature type="compositionally biased region" description="Polar residues" evidence="5">
    <location>
        <begin position="339"/>
        <end position="349"/>
    </location>
</feature>
<feature type="domain" description="Tyrosine-protein phosphatase" evidence="6">
    <location>
        <begin position="109"/>
        <end position="290"/>
    </location>
</feature>
<evidence type="ECO:0000256" key="2">
    <source>
        <dbReference type="ARBA" id="ARBA00013064"/>
    </source>
</evidence>
<dbReference type="Pfam" id="PF00782">
    <property type="entry name" value="DSPc"/>
    <property type="match status" value="1"/>
</dbReference>
<proteinExistence type="inferred from homology"/>
<dbReference type="InterPro" id="IPR000387">
    <property type="entry name" value="Tyr_Pase_dom"/>
</dbReference>
<keyword evidence="9" id="KW-1185">Reference proteome</keyword>
<feature type="domain" description="Tyrosine specific protein phosphatases" evidence="7">
    <location>
        <begin position="211"/>
        <end position="269"/>
    </location>
</feature>
<dbReference type="GO" id="GO:0033550">
    <property type="term" value="F:MAP kinase tyrosine phosphatase activity"/>
    <property type="evidence" value="ECO:0007669"/>
    <property type="project" value="TreeGrafter"/>
</dbReference>
<dbReference type="GO" id="GO:0043409">
    <property type="term" value="P:negative regulation of MAPK cascade"/>
    <property type="evidence" value="ECO:0007669"/>
    <property type="project" value="TreeGrafter"/>
</dbReference>
<dbReference type="PROSITE" id="PS50056">
    <property type="entry name" value="TYR_PHOSPHATASE_2"/>
    <property type="match status" value="1"/>
</dbReference>
<dbReference type="GO" id="GO:0008330">
    <property type="term" value="F:protein tyrosine/threonine phosphatase activity"/>
    <property type="evidence" value="ECO:0007669"/>
    <property type="project" value="TreeGrafter"/>
</dbReference>
<keyword evidence="4" id="KW-0904">Protein phosphatase</keyword>
<evidence type="ECO:0000256" key="1">
    <source>
        <dbReference type="ARBA" id="ARBA00008601"/>
    </source>
</evidence>
<evidence type="ECO:0000259" key="7">
    <source>
        <dbReference type="PROSITE" id="PS50056"/>
    </source>
</evidence>
<dbReference type="InterPro" id="IPR000340">
    <property type="entry name" value="Dual-sp_phosphatase_cat-dom"/>
</dbReference>
<dbReference type="InterPro" id="IPR016130">
    <property type="entry name" value="Tyr_Pase_AS"/>
</dbReference>
<dbReference type="SUPFAM" id="SSF52799">
    <property type="entry name" value="(Phosphotyrosine protein) phosphatases II"/>
    <property type="match status" value="1"/>
</dbReference>
<organism evidence="8 9">
    <name type="scientific">Tortispora caseinolytica NRRL Y-17796</name>
    <dbReference type="NCBI Taxonomy" id="767744"/>
    <lineage>
        <taxon>Eukaryota</taxon>
        <taxon>Fungi</taxon>
        <taxon>Dikarya</taxon>
        <taxon>Ascomycota</taxon>
        <taxon>Saccharomycotina</taxon>
        <taxon>Trigonopsidomycetes</taxon>
        <taxon>Trigonopsidales</taxon>
        <taxon>Trigonopsidaceae</taxon>
        <taxon>Tortispora</taxon>
    </lineage>
</organism>
<dbReference type="AlphaFoldDB" id="A0A1E4TB96"/>
<feature type="compositionally biased region" description="Low complexity" evidence="5">
    <location>
        <begin position="315"/>
        <end position="334"/>
    </location>
</feature>
<dbReference type="GO" id="GO:0005634">
    <property type="term" value="C:nucleus"/>
    <property type="evidence" value="ECO:0007669"/>
    <property type="project" value="TreeGrafter"/>
</dbReference>
<keyword evidence="3" id="KW-0378">Hydrolase</keyword>
<dbReference type="GO" id="GO:0005829">
    <property type="term" value="C:cytosol"/>
    <property type="evidence" value="ECO:0007669"/>
    <property type="project" value="TreeGrafter"/>
</dbReference>